<dbReference type="EMBL" id="JAVDTH010000002">
    <property type="protein sequence ID" value="MDR6710894.1"/>
    <property type="molecule type" value="Genomic_DNA"/>
</dbReference>
<evidence type="ECO:0000313" key="2">
    <source>
        <dbReference type="Proteomes" id="UP001259587"/>
    </source>
</evidence>
<reference evidence="1" key="1">
    <citation type="submission" date="2023-07" db="EMBL/GenBank/DDBJ databases">
        <title>Sorghum-associated microbial communities from plants grown in Nebraska, USA.</title>
        <authorList>
            <person name="Schachtman D."/>
        </authorList>
    </citation>
    <scope>NUCLEOTIDE SEQUENCE</scope>
    <source>
        <strain evidence="1">BE56</strain>
    </source>
</reference>
<comment type="caution">
    <text evidence="1">The sequence shown here is derived from an EMBL/GenBank/DDBJ whole genome shotgun (WGS) entry which is preliminary data.</text>
</comment>
<dbReference type="Proteomes" id="UP001259587">
    <property type="component" value="Unassembled WGS sequence"/>
</dbReference>
<gene>
    <name evidence="1" type="ORF">J2W83_000484</name>
</gene>
<organism evidence="1 2">
    <name type="scientific">Pseudomonas hunanensis</name>
    <dbReference type="NCBI Taxonomy" id="1247546"/>
    <lineage>
        <taxon>Bacteria</taxon>
        <taxon>Pseudomonadati</taxon>
        <taxon>Pseudomonadota</taxon>
        <taxon>Gammaproteobacteria</taxon>
        <taxon>Pseudomonadales</taxon>
        <taxon>Pseudomonadaceae</taxon>
        <taxon>Pseudomonas</taxon>
    </lineage>
</organism>
<protein>
    <submittedName>
        <fullName evidence="1">Uncharacterized protein</fullName>
    </submittedName>
</protein>
<sequence>MAKTARAPYYIVAAPLIATGAAFAAIGASGQTAFAWTAAGLLIPGVVLLVTGLWRNRGRLNVS</sequence>
<keyword evidence="2" id="KW-1185">Reference proteome</keyword>
<evidence type="ECO:0000313" key="1">
    <source>
        <dbReference type="EMBL" id="MDR6710894.1"/>
    </source>
</evidence>
<proteinExistence type="predicted"/>
<name>A0ACC6JXF9_9PSED</name>
<accession>A0ACC6JXF9</accession>